<dbReference type="VEuPathDB" id="FungiDB:Z518_09112"/>
<name>A0A0D2FH85_9EURO</name>
<dbReference type="HOGENOM" id="CLU_2850917_0_0_1"/>
<sequence>MSEDDPLPKDHIRLFVLLPGENSSPLSGYIVPVDLSEPYTGQEYKALSYTWEDVTDTEKQLRPIR</sequence>
<evidence type="ECO:0008006" key="3">
    <source>
        <dbReference type="Google" id="ProtNLM"/>
    </source>
</evidence>
<organism evidence="1 2">
    <name type="scientific">Rhinocladiella mackenziei CBS 650.93</name>
    <dbReference type="NCBI Taxonomy" id="1442369"/>
    <lineage>
        <taxon>Eukaryota</taxon>
        <taxon>Fungi</taxon>
        <taxon>Dikarya</taxon>
        <taxon>Ascomycota</taxon>
        <taxon>Pezizomycotina</taxon>
        <taxon>Eurotiomycetes</taxon>
        <taxon>Chaetothyriomycetidae</taxon>
        <taxon>Chaetothyriales</taxon>
        <taxon>Herpotrichiellaceae</taxon>
        <taxon>Rhinocladiella</taxon>
    </lineage>
</organism>
<dbReference type="EMBL" id="KN847481">
    <property type="protein sequence ID" value="KIX01387.1"/>
    <property type="molecule type" value="Genomic_DNA"/>
</dbReference>
<gene>
    <name evidence="1" type="ORF">Z518_09112</name>
</gene>
<reference evidence="1 2" key="1">
    <citation type="submission" date="2015-01" db="EMBL/GenBank/DDBJ databases">
        <title>The Genome Sequence of Rhinocladiella mackenzie CBS 650.93.</title>
        <authorList>
            <consortium name="The Broad Institute Genomics Platform"/>
            <person name="Cuomo C."/>
            <person name="de Hoog S."/>
            <person name="Gorbushina A."/>
            <person name="Stielow B."/>
            <person name="Teixiera M."/>
            <person name="Abouelleil A."/>
            <person name="Chapman S.B."/>
            <person name="Priest M."/>
            <person name="Young S.K."/>
            <person name="Wortman J."/>
            <person name="Nusbaum C."/>
            <person name="Birren B."/>
        </authorList>
    </citation>
    <scope>NUCLEOTIDE SEQUENCE [LARGE SCALE GENOMIC DNA]</scope>
    <source>
        <strain evidence="1 2">CBS 650.93</strain>
    </source>
</reference>
<protein>
    <recommendedName>
        <fullName evidence="3">Heterokaryon incompatibility domain-containing protein</fullName>
    </recommendedName>
</protein>
<accession>A0A0D2FH85</accession>
<dbReference type="RefSeq" id="XP_013268523.1">
    <property type="nucleotide sequence ID" value="XM_013413069.1"/>
</dbReference>
<dbReference type="AlphaFoldDB" id="A0A0D2FH85"/>
<dbReference type="Proteomes" id="UP000053617">
    <property type="component" value="Unassembled WGS sequence"/>
</dbReference>
<evidence type="ECO:0000313" key="1">
    <source>
        <dbReference type="EMBL" id="KIX01387.1"/>
    </source>
</evidence>
<proteinExistence type="predicted"/>
<dbReference type="GeneID" id="25297183"/>
<evidence type="ECO:0000313" key="2">
    <source>
        <dbReference type="Proteomes" id="UP000053617"/>
    </source>
</evidence>
<keyword evidence="2" id="KW-1185">Reference proteome</keyword>